<keyword evidence="2" id="KW-1185">Reference proteome</keyword>
<reference evidence="1 2" key="1">
    <citation type="submission" date="2014-03" db="EMBL/GenBank/DDBJ databases">
        <title>The genomes of two eusocial bee gut symbionts.</title>
        <authorList>
            <person name="Kwong W.K."/>
            <person name="Engel P."/>
            <person name="Koch H."/>
            <person name="Moran N.A."/>
        </authorList>
    </citation>
    <scope>NUCLEOTIDE SEQUENCE [LARGE SCALE GENOMIC DNA]</scope>
    <source>
        <strain evidence="2">wkB29</strain>
    </source>
</reference>
<proteinExistence type="predicted"/>
<comment type="caution">
    <text evidence="1">The sequence shown here is derived from an EMBL/GenBank/DDBJ whole genome shotgun (WGS) entry which is preliminary data.</text>
</comment>
<name>A0A836MNV7_9NEIS</name>
<dbReference type="AlphaFoldDB" id="A0A836MNV7"/>
<dbReference type="EMBL" id="JFZV01000009">
    <property type="protein sequence ID" value="KDN14281.1"/>
    <property type="molecule type" value="Genomic_DNA"/>
</dbReference>
<evidence type="ECO:0000313" key="1">
    <source>
        <dbReference type="EMBL" id="KDN14281.1"/>
    </source>
</evidence>
<organism evidence="1 2">
    <name type="scientific">Snodgrassella communis</name>
    <dbReference type="NCBI Taxonomy" id="2946699"/>
    <lineage>
        <taxon>Bacteria</taxon>
        <taxon>Pseudomonadati</taxon>
        <taxon>Pseudomonadota</taxon>
        <taxon>Betaproteobacteria</taxon>
        <taxon>Neisseriales</taxon>
        <taxon>Neisseriaceae</taxon>
        <taxon>Snodgrassella</taxon>
    </lineage>
</organism>
<sequence length="38" mass="4172">MTFALMAIKHVAGIELKFFSDFEHISSALLVDKEGFAG</sequence>
<accession>A0A836MNV7</accession>
<gene>
    <name evidence="1" type="ORF">SALWKB29_1771</name>
</gene>
<evidence type="ECO:0000313" key="2">
    <source>
        <dbReference type="Proteomes" id="UP000027170"/>
    </source>
</evidence>
<protein>
    <submittedName>
        <fullName evidence="1">Uncharacterized protein</fullName>
    </submittedName>
</protein>
<dbReference type="Proteomes" id="UP000027170">
    <property type="component" value="Unassembled WGS sequence"/>
</dbReference>